<evidence type="ECO:0008006" key="4">
    <source>
        <dbReference type="Google" id="ProtNLM"/>
    </source>
</evidence>
<feature type="chain" id="PRO_5045558383" description="SH3b domain-containing protein" evidence="1">
    <location>
        <begin position="20"/>
        <end position="144"/>
    </location>
</feature>
<evidence type="ECO:0000256" key="1">
    <source>
        <dbReference type="SAM" id="SignalP"/>
    </source>
</evidence>
<keyword evidence="1" id="KW-0732">Signal</keyword>
<sequence length="144" mass="15619">MRRLSFAIALLCSMTSASALEFVSLANNAIVLDANSRLAKPQFILLKGTPVEQLVVLESWVKLREASGGIGWVERSAISATRSVIVTAPTADVRQAATPDAPVVFSVTRDLLLEPVDKPVGPWIKVRHRDGRSGFIEVRAVWGL</sequence>
<dbReference type="InterPro" id="IPR010466">
    <property type="entry name" value="DUF1058"/>
</dbReference>
<keyword evidence="3" id="KW-1185">Reference proteome</keyword>
<protein>
    <recommendedName>
        <fullName evidence="4">SH3b domain-containing protein</fullName>
    </recommendedName>
</protein>
<dbReference type="EMBL" id="BAABLD010000002">
    <property type="protein sequence ID" value="GAA5159752.1"/>
    <property type="molecule type" value="Genomic_DNA"/>
</dbReference>
<proteinExistence type="predicted"/>
<organism evidence="2 3">
    <name type="scientific">Viridibacterium curvum</name>
    <dbReference type="NCBI Taxonomy" id="1101404"/>
    <lineage>
        <taxon>Bacteria</taxon>
        <taxon>Pseudomonadati</taxon>
        <taxon>Pseudomonadota</taxon>
        <taxon>Betaproteobacteria</taxon>
        <taxon>Rhodocyclales</taxon>
        <taxon>Rhodocyclaceae</taxon>
        <taxon>Viridibacterium</taxon>
    </lineage>
</organism>
<evidence type="ECO:0000313" key="3">
    <source>
        <dbReference type="Proteomes" id="UP001500547"/>
    </source>
</evidence>
<comment type="caution">
    <text evidence="2">The sequence shown here is derived from an EMBL/GenBank/DDBJ whole genome shotgun (WGS) entry which is preliminary data.</text>
</comment>
<accession>A0ABP9QCU0</accession>
<dbReference type="Proteomes" id="UP001500547">
    <property type="component" value="Unassembled WGS sequence"/>
</dbReference>
<dbReference type="Pfam" id="PF06347">
    <property type="entry name" value="SH3_4"/>
    <property type="match status" value="1"/>
</dbReference>
<dbReference type="RefSeq" id="WP_345531411.1">
    <property type="nucleotide sequence ID" value="NZ_BAABLD010000002.1"/>
</dbReference>
<name>A0ABP9QCU0_9RHOO</name>
<gene>
    <name evidence="2" type="ORF">GCM10025770_06580</name>
</gene>
<dbReference type="Gene3D" id="2.30.30.40">
    <property type="entry name" value="SH3 Domains"/>
    <property type="match status" value="1"/>
</dbReference>
<reference evidence="3" key="1">
    <citation type="journal article" date="2019" name="Int. J. Syst. Evol. Microbiol.">
        <title>The Global Catalogue of Microorganisms (GCM) 10K type strain sequencing project: providing services to taxonomists for standard genome sequencing and annotation.</title>
        <authorList>
            <consortium name="The Broad Institute Genomics Platform"/>
            <consortium name="The Broad Institute Genome Sequencing Center for Infectious Disease"/>
            <person name="Wu L."/>
            <person name="Ma J."/>
        </authorList>
    </citation>
    <scope>NUCLEOTIDE SEQUENCE [LARGE SCALE GENOMIC DNA]</scope>
    <source>
        <strain evidence="3">JCM 18715</strain>
    </source>
</reference>
<feature type="signal peptide" evidence="1">
    <location>
        <begin position="1"/>
        <end position="19"/>
    </location>
</feature>
<evidence type="ECO:0000313" key="2">
    <source>
        <dbReference type="EMBL" id="GAA5159752.1"/>
    </source>
</evidence>